<evidence type="ECO:0000256" key="2">
    <source>
        <dbReference type="SAM" id="Phobius"/>
    </source>
</evidence>
<evidence type="ECO:0000256" key="1">
    <source>
        <dbReference type="SAM" id="MobiDB-lite"/>
    </source>
</evidence>
<accession>J2ZK01</accession>
<sequence length="149" mass="17082">MSCMDSYRRGKQVERNRTRPRVRSLYRNILPVIWVIGAVLAFLVLPFGWDATFAVVLVMHIFFAGLVYADIKGLRRQGLDWGFTRHLWFAAAFTLPFVALAYYLYSGRRIERENERRNLREKPSESAESPESTDPSDSGETTGTTESAD</sequence>
<gene>
    <name evidence="3" type="ORF">HSB1_00860</name>
</gene>
<feature type="region of interest" description="Disordered" evidence="1">
    <location>
        <begin position="115"/>
        <end position="149"/>
    </location>
</feature>
<feature type="transmembrane region" description="Helical" evidence="2">
    <location>
        <begin position="25"/>
        <end position="45"/>
    </location>
</feature>
<name>J2ZK01_9EURY</name>
<keyword evidence="2" id="KW-1133">Transmembrane helix</keyword>
<organism evidence="3 4">
    <name type="scientific">Halogranum salarium B-1</name>
    <dbReference type="NCBI Taxonomy" id="1210908"/>
    <lineage>
        <taxon>Archaea</taxon>
        <taxon>Methanobacteriati</taxon>
        <taxon>Methanobacteriota</taxon>
        <taxon>Stenosarchaea group</taxon>
        <taxon>Halobacteria</taxon>
        <taxon>Halobacteriales</taxon>
        <taxon>Haloferacaceae</taxon>
    </lineage>
</organism>
<keyword evidence="2" id="KW-0472">Membrane</keyword>
<feature type="compositionally biased region" description="Basic and acidic residues" evidence="1">
    <location>
        <begin position="115"/>
        <end position="125"/>
    </location>
</feature>
<comment type="caution">
    <text evidence="3">The sequence shown here is derived from an EMBL/GenBank/DDBJ whole genome shotgun (WGS) entry which is preliminary data.</text>
</comment>
<dbReference type="AlphaFoldDB" id="J2ZK01"/>
<proteinExistence type="predicted"/>
<reference evidence="3 4" key="1">
    <citation type="journal article" date="2012" name="J. Bacteriol.">
        <title>Draft Genome Sequence of the Extremely Halophilic Archaeon Halogranum salarium B-1T.</title>
        <authorList>
            <person name="Kim K.K."/>
            <person name="Lee K.C."/>
            <person name="Lee J.S."/>
        </authorList>
    </citation>
    <scope>NUCLEOTIDE SEQUENCE [LARGE SCALE GENOMIC DNA]</scope>
    <source>
        <strain evidence="3 4">B-1</strain>
    </source>
</reference>
<evidence type="ECO:0000313" key="3">
    <source>
        <dbReference type="EMBL" id="EJN61045.1"/>
    </source>
</evidence>
<evidence type="ECO:0000313" key="4">
    <source>
        <dbReference type="Proteomes" id="UP000007813"/>
    </source>
</evidence>
<dbReference type="EMBL" id="ALJD01000002">
    <property type="protein sequence ID" value="EJN61045.1"/>
    <property type="molecule type" value="Genomic_DNA"/>
</dbReference>
<keyword evidence="2" id="KW-0812">Transmembrane</keyword>
<dbReference type="Proteomes" id="UP000007813">
    <property type="component" value="Unassembled WGS sequence"/>
</dbReference>
<feature type="transmembrane region" description="Helical" evidence="2">
    <location>
        <begin position="51"/>
        <end position="71"/>
    </location>
</feature>
<protein>
    <submittedName>
        <fullName evidence="3">Uncharacterized protein</fullName>
    </submittedName>
</protein>
<dbReference type="eggNOG" id="arCOG11897">
    <property type="taxonomic scope" value="Archaea"/>
</dbReference>
<feature type="compositionally biased region" description="Low complexity" evidence="1">
    <location>
        <begin position="126"/>
        <end position="149"/>
    </location>
</feature>
<feature type="transmembrane region" description="Helical" evidence="2">
    <location>
        <begin position="83"/>
        <end position="105"/>
    </location>
</feature>